<dbReference type="Pfam" id="PF00078">
    <property type="entry name" value="RVT_1"/>
    <property type="match status" value="1"/>
</dbReference>
<protein>
    <submittedName>
        <fullName evidence="2">Retrovirus-related Pol polyprotein LINE-1</fullName>
    </submittedName>
</protein>
<accession>A0A5B6VQ42</accession>
<reference evidence="3" key="1">
    <citation type="journal article" date="2019" name="Plant Biotechnol. J.">
        <title>Genome sequencing of the Australian wild diploid species Gossypium australe highlights disease resistance and delayed gland morphogenesis.</title>
        <authorList>
            <person name="Cai Y."/>
            <person name="Cai X."/>
            <person name="Wang Q."/>
            <person name="Wang P."/>
            <person name="Zhang Y."/>
            <person name="Cai C."/>
            <person name="Xu Y."/>
            <person name="Wang K."/>
            <person name="Zhou Z."/>
            <person name="Wang C."/>
            <person name="Geng S."/>
            <person name="Li B."/>
            <person name="Dong Q."/>
            <person name="Hou Y."/>
            <person name="Wang H."/>
            <person name="Ai P."/>
            <person name="Liu Z."/>
            <person name="Yi F."/>
            <person name="Sun M."/>
            <person name="An G."/>
            <person name="Cheng J."/>
            <person name="Zhang Y."/>
            <person name="Shi Q."/>
            <person name="Xie Y."/>
            <person name="Shi X."/>
            <person name="Chang Y."/>
            <person name="Huang F."/>
            <person name="Chen Y."/>
            <person name="Hong S."/>
            <person name="Mi L."/>
            <person name="Sun Q."/>
            <person name="Zhang L."/>
            <person name="Zhou B."/>
            <person name="Peng R."/>
            <person name="Zhang X."/>
            <person name="Liu F."/>
        </authorList>
    </citation>
    <scope>NUCLEOTIDE SEQUENCE [LARGE SCALE GENOMIC DNA]</scope>
    <source>
        <strain evidence="3">cv. PA1801</strain>
    </source>
</reference>
<name>A0A5B6VQ42_9ROSI</name>
<proteinExistence type="predicted"/>
<dbReference type="OrthoDB" id="1002228at2759"/>
<dbReference type="PANTHER" id="PTHR33116">
    <property type="entry name" value="REVERSE TRANSCRIPTASE ZINC-BINDING DOMAIN-CONTAINING PROTEIN-RELATED-RELATED"/>
    <property type="match status" value="1"/>
</dbReference>
<sequence>MGYGWIRFVMAFNSSINKTFLVLIPKIKSPDSLFHYRPISHHNILYKIVTKVIANLFKPIFHSFIAQNQVSFVAERQITDNILIAQEIVHSMRTKKGKKSKMAIKLDLEKAYDKICWDFIEDTLVDFGFPSTLIVLNESFSNDFLPKRGIRQDDLFLFAEADVDQAHRNKDALNTIGMTFWTQSQWNTFKFVVDKVKCKLDNWNANMLSMAGRVTLVRSVLLLIPNYIMQTMKSSYGICTKIKKIARGFVWGSSDSNNKISLVNWGRIVSNLCLMEIS</sequence>
<evidence type="ECO:0000259" key="1">
    <source>
        <dbReference type="Pfam" id="PF00078"/>
    </source>
</evidence>
<organism evidence="2 3">
    <name type="scientific">Gossypium australe</name>
    <dbReference type="NCBI Taxonomy" id="47621"/>
    <lineage>
        <taxon>Eukaryota</taxon>
        <taxon>Viridiplantae</taxon>
        <taxon>Streptophyta</taxon>
        <taxon>Embryophyta</taxon>
        <taxon>Tracheophyta</taxon>
        <taxon>Spermatophyta</taxon>
        <taxon>Magnoliopsida</taxon>
        <taxon>eudicotyledons</taxon>
        <taxon>Gunneridae</taxon>
        <taxon>Pentapetalae</taxon>
        <taxon>rosids</taxon>
        <taxon>malvids</taxon>
        <taxon>Malvales</taxon>
        <taxon>Malvaceae</taxon>
        <taxon>Malvoideae</taxon>
        <taxon>Gossypium</taxon>
    </lineage>
</organism>
<dbReference type="Proteomes" id="UP000325315">
    <property type="component" value="Unassembled WGS sequence"/>
</dbReference>
<dbReference type="EMBL" id="SMMG02000006">
    <property type="protein sequence ID" value="KAA3471164.1"/>
    <property type="molecule type" value="Genomic_DNA"/>
</dbReference>
<dbReference type="AlphaFoldDB" id="A0A5B6VQ42"/>
<evidence type="ECO:0000313" key="3">
    <source>
        <dbReference type="Proteomes" id="UP000325315"/>
    </source>
</evidence>
<comment type="caution">
    <text evidence="2">The sequence shown here is derived from an EMBL/GenBank/DDBJ whole genome shotgun (WGS) entry which is preliminary data.</text>
</comment>
<dbReference type="SUPFAM" id="SSF56672">
    <property type="entry name" value="DNA/RNA polymerases"/>
    <property type="match status" value="1"/>
</dbReference>
<dbReference type="PANTHER" id="PTHR33116:SF86">
    <property type="entry name" value="REVERSE TRANSCRIPTASE DOMAIN-CONTAINING PROTEIN"/>
    <property type="match status" value="1"/>
</dbReference>
<dbReference type="InterPro" id="IPR000477">
    <property type="entry name" value="RT_dom"/>
</dbReference>
<keyword evidence="3" id="KW-1185">Reference proteome</keyword>
<dbReference type="InterPro" id="IPR043502">
    <property type="entry name" value="DNA/RNA_pol_sf"/>
</dbReference>
<gene>
    <name evidence="2" type="ORF">EPI10_016813</name>
</gene>
<feature type="domain" description="Reverse transcriptase" evidence="1">
    <location>
        <begin position="35"/>
        <end position="138"/>
    </location>
</feature>
<evidence type="ECO:0000313" key="2">
    <source>
        <dbReference type="EMBL" id="KAA3471164.1"/>
    </source>
</evidence>